<accession>A0A011NY67</accession>
<dbReference type="AlphaFoldDB" id="A0A011NY67"/>
<reference evidence="2 3" key="1">
    <citation type="submission" date="2014-02" db="EMBL/GenBank/DDBJ databases">
        <title>Expanding our view of genomic diversity in Candidatus Accumulibacter clades.</title>
        <authorList>
            <person name="Skennerton C.T."/>
            <person name="Barr J.J."/>
            <person name="Slater F.R."/>
            <person name="Bond P.L."/>
            <person name="Tyson G.W."/>
        </authorList>
    </citation>
    <scope>NUCLEOTIDE SEQUENCE [LARGE SCALE GENOMIC DNA]</scope>
    <source>
        <strain evidence="3">BA-92</strain>
    </source>
</reference>
<dbReference type="STRING" id="1454003.AW10_01917"/>
<dbReference type="EMBL" id="JEMX01000038">
    <property type="protein sequence ID" value="EXI80271.1"/>
    <property type="molecule type" value="Genomic_DNA"/>
</dbReference>
<dbReference type="PATRIC" id="fig|1454003.3.peg.1968"/>
<dbReference type="GO" id="GO:0006313">
    <property type="term" value="P:DNA transposition"/>
    <property type="evidence" value="ECO:0007669"/>
    <property type="project" value="InterPro"/>
</dbReference>
<feature type="domain" description="Tn3 transposase DDE" evidence="1">
    <location>
        <begin position="60"/>
        <end position="150"/>
    </location>
</feature>
<dbReference type="InterPro" id="IPR002513">
    <property type="entry name" value="Tn3_Tnp_DDE_dom"/>
</dbReference>
<evidence type="ECO:0000259" key="1">
    <source>
        <dbReference type="Pfam" id="PF01526"/>
    </source>
</evidence>
<dbReference type="GO" id="GO:0004803">
    <property type="term" value="F:transposase activity"/>
    <property type="evidence" value="ECO:0007669"/>
    <property type="project" value="InterPro"/>
</dbReference>
<proteinExistence type="predicted"/>
<protein>
    <submittedName>
        <fullName evidence="2">Transposase, TnpA family</fullName>
    </submittedName>
</protein>
<comment type="caution">
    <text evidence="2">The sequence shown here is derived from an EMBL/GenBank/DDBJ whole genome shotgun (WGS) entry which is preliminary data.</text>
</comment>
<name>A0A011NY67_9PROT</name>
<evidence type="ECO:0000313" key="3">
    <source>
        <dbReference type="Proteomes" id="UP000021816"/>
    </source>
</evidence>
<evidence type="ECO:0000313" key="2">
    <source>
        <dbReference type="EMBL" id="EXI80271.1"/>
    </source>
</evidence>
<organism evidence="2 3">
    <name type="scientific">Candidatus Accumulibacter appositus</name>
    <dbReference type="NCBI Taxonomy" id="1454003"/>
    <lineage>
        <taxon>Bacteria</taxon>
        <taxon>Pseudomonadati</taxon>
        <taxon>Pseudomonadota</taxon>
        <taxon>Betaproteobacteria</taxon>
        <taxon>Candidatus Accumulibacter</taxon>
    </lineage>
</organism>
<dbReference type="Pfam" id="PF01526">
    <property type="entry name" value="DDE_Tnp_Tn3"/>
    <property type="match status" value="1"/>
</dbReference>
<dbReference type="Proteomes" id="UP000021816">
    <property type="component" value="Unassembled WGS sequence"/>
</dbReference>
<sequence length="164" mass="18880">MIYRHVDKNSTCIYSQIRRCPSSEVAAMMEGVLRHCTAMDIEQQYVENHGQSEVAFAFSEIHEDLNVVENWNSANSFLFFGEKGEIATKSVEDQELAMLSPHLLPAACLVYENTLFIQEVLVEPVWRERMTTDDWRALSPLIYHQVNPYGPIELDMNRRLPMAA</sequence>
<gene>
    <name evidence="2" type="ORF">AW10_01917</name>
</gene>